<reference evidence="1" key="1">
    <citation type="submission" date="2020-08" db="EMBL/GenBank/DDBJ databases">
        <title>Multicomponent nature underlies the extraordinary mechanical properties of spider dragline silk.</title>
        <authorList>
            <person name="Kono N."/>
            <person name="Nakamura H."/>
            <person name="Mori M."/>
            <person name="Yoshida Y."/>
            <person name="Ohtoshi R."/>
            <person name="Malay A.D."/>
            <person name="Moran D.A.P."/>
            <person name="Tomita M."/>
            <person name="Numata K."/>
            <person name="Arakawa K."/>
        </authorList>
    </citation>
    <scope>NUCLEOTIDE SEQUENCE</scope>
</reference>
<accession>A0A8X6JQR0</accession>
<dbReference type="EMBL" id="BMAW01041679">
    <property type="protein sequence ID" value="GFS30176.1"/>
    <property type="molecule type" value="Genomic_DNA"/>
</dbReference>
<organism evidence="1 2">
    <name type="scientific">Nephila pilipes</name>
    <name type="common">Giant wood spider</name>
    <name type="synonym">Nephila maculata</name>
    <dbReference type="NCBI Taxonomy" id="299642"/>
    <lineage>
        <taxon>Eukaryota</taxon>
        <taxon>Metazoa</taxon>
        <taxon>Ecdysozoa</taxon>
        <taxon>Arthropoda</taxon>
        <taxon>Chelicerata</taxon>
        <taxon>Arachnida</taxon>
        <taxon>Araneae</taxon>
        <taxon>Araneomorphae</taxon>
        <taxon>Entelegynae</taxon>
        <taxon>Araneoidea</taxon>
        <taxon>Nephilidae</taxon>
        <taxon>Nephila</taxon>
    </lineage>
</organism>
<proteinExistence type="predicted"/>
<gene>
    <name evidence="1" type="ORF">NPIL_13891</name>
</gene>
<dbReference type="Proteomes" id="UP000887013">
    <property type="component" value="Unassembled WGS sequence"/>
</dbReference>
<keyword evidence="2" id="KW-1185">Reference proteome</keyword>
<name>A0A8X6JQR0_NEPPI</name>
<comment type="caution">
    <text evidence="1">The sequence shown here is derived from an EMBL/GenBank/DDBJ whole genome shotgun (WGS) entry which is preliminary data.</text>
</comment>
<protein>
    <submittedName>
        <fullName evidence="1">Uncharacterized protein</fullName>
    </submittedName>
</protein>
<evidence type="ECO:0000313" key="1">
    <source>
        <dbReference type="EMBL" id="GFS30176.1"/>
    </source>
</evidence>
<dbReference type="AlphaFoldDB" id="A0A8X6JQR0"/>
<evidence type="ECO:0000313" key="2">
    <source>
        <dbReference type="Proteomes" id="UP000887013"/>
    </source>
</evidence>
<sequence>MFQTHPAEQYVEGKSAVISCYENDTPLKALLMFGIKGIEETTALKISPETPSPPAIDQTIPLDQTECSLGSTRADNLPRQNIISRVTRTLSQKAILAGLGYQLWSLLPNSLQWPSTIIRY</sequence>